<evidence type="ECO:0000256" key="5">
    <source>
        <dbReference type="ARBA" id="ARBA00023237"/>
    </source>
</evidence>
<evidence type="ECO:0000256" key="1">
    <source>
        <dbReference type="ARBA" id="ARBA00004442"/>
    </source>
</evidence>
<comment type="subcellular location">
    <subcellularLocation>
        <location evidence="1">Cell outer membrane</location>
    </subcellularLocation>
</comment>
<dbReference type="InterPro" id="IPR012944">
    <property type="entry name" value="SusD_RagB_dom"/>
</dbReference>
<dbReference type="InterPro" id="IPR011990">
    <property type="entry name" value="TPR-like_helical_dom_sf"/>
</dbReference>
<dbReference type="InterPro" id="IPR033985">
    <property type="entry name" value="SusD-like_N"/>
</dbReference>
<evidence type="ECO:0000256" key="3">
    <source>
        <dbReference type="ARBA" id="ARBA00022729"/>
    </source>
</evidence>
<dbReference type="Proteomes" id="UP000184212">
    <property type="component" value="Unassembled WGS sequence"/>
</dbReference>
<accession>A0A1M5TUM2</accession>
<keyword evidence="5" id="KW-0998">Cell outer membrane</keyword>
<evidence type="ECO:0000313" key="8">
    <source>
        <dbReference type="EMBL" id="SHH54472.1"/>
    </source>
</evidence>
<dbReference type="PROSITE" id="PS51257">
    <property type="entry name" value="PROKAR_LIPOPROTEIN"/>
    <property type="match status" value="1"/>
</dbReference>
<name>A0A1M5TUM2_9BACT</name>
<dbReference type="GO" id="GO:0009279">
    <property type="term" value="C:cell outer membrane"/>
    <property type="evidence" value="ECO:0007669"/>
    <property type="project" value="UniProtKB-SubCell"/>
</dbReference>
<evidence type="ECO:0000256" key="2">
    <source>
        <dbReference type="ARBA" id="ARBA00006275"/>
    </source>
</evidence>
<dbReference type="Pfam" id="PF14322">
    <property type="entry name" value="SusD-like_3"/>
    <property type="match status" value="1"/>
</dbReference>
<feature type="domain" description="RagB/SusD" evidence="6">
    <location>
        <begin position="265"/>
        <end position="524"/>
    </location>
</feature>
<dbReference type="Gene3D" id="1.25.40.390">
    <property type="match status" value="1"/>
</dbReference>
<feature type="domain" description="SusD-like N-terminal" evidence="7">
    <location>
        <begin position="86"/>
        <end position="226"/>
    </location>
</feature>
<dbReference type="EMBL" id="FQWQ01000003">
    <property type="protein sequence ID" value="SHH54472.1"/>
    <property type="molecule type" value="Genomic_DNA"/>
</dbReference>
<dbReference type="SUPFAM" id="SSF48452">
    <property type="entry name" value="TPR-like"/>
    <property type="match status" value="1"/>
</dbReference>
<comment type="similarity">
    <text evidence="2">Belongs to the SusD family.</text>
</comment>
<evidence type="ECO:0000259" key="7">
    <source>
        <dbReference type="Pfam" id="PF14322"/>
    </source>
</evidence>
<evidence type="ECO:0000313" key="9">
    <source>
        <dbReference type="Proteomes" id="UP000184212"/>
    </source>
</evidence>
<evidence type="ECO:0000256" key="4">
    <source>
        <dbReference type="ARBA" id="ARBA00023136"/>
    </source>
</evidence>
<evidence type="ECO:0000259" key="6">
    <source>
        <dbReference type="Pfam" id="PF07980"/>
    </source>
</evidence>
<keyword evidence="3" id="KW-0732">Signal</keyword>
<dbReference type="STRING" id="947013.SAMN04488109_4285"/>
<keyword evidence="9" id="KW-1185">Reference proteome</keyword>
<sequence>MNMKKVLILTLVLVSTIVISCNEKLLDTKNPNQITNDVFYKSLDQVGTSVNAIYAVLQGNQMVGREYFFLHDLRSDEMKAGGGQLEVPRAQLLNGSHTYTNSVMSDVYKGLFTIVHRANAVITNGGLLQVSAGDQPLLDRYIGEAKFLRGFAYYTLGALWGGVPLYDHPAANFGDALPRSTQAETFAFALADATAASAVLPATYATADLGRASKGAALTLAAKIDLCKGDYAAAKTALEAVKNLGIYSLVSNYFDNFKDETEYNTESVFEVGFLDTGYGWDASGNGTTNDSWVRSQEFSAVGWANLIPSDKLVAEYEDGDPRLTECFWFPGDTYANGSRTLVTSGGDGKTTINIAGDNTTLYEGNQLKIRWKKYSIMYKADPGGFNVNDGINYRLWRYADVLTLLAECENEVGTAANAIGYLNQLRDRTSVSMPNYGTAAMDNAGFPVTNKDEILKAIQHERFVELAGEEIRNIDILRWRANGKIKGPDPISYFQANKYELLPIPQDEFNTNPKFTSASQNPGYTN</sequence>
<dbReference type="AlphaFoldDB" id="A0A1M5TUM2"/>
<dbReference type="Pfam" id="PF07980">
    <property type="entry name" value="SusD_RagB"/>
    <property type="match status" value="1"/>
</dbReference>
<protein>
    <submittedName>
        <fullName evidence="8">Starch-binding associating with outer membrane</fullName>
    </submittedName>
</protein>
<organism evidence="8 9">
    <name type="scientific">Chryseolinea serpens</name>
    <dbReference type="NCBI Taxonomy" id="947013"/>
    <lineage>
        <taxon>Bacteria</taxon>
        <taxon>Pseudomonadati</taxon>
        <taxon>Bacteroidota</taxon>
        <taxon>Cytophagia</taxon>
        <taxon>Cytophagales</taxon>
        <taxon>Fulvivirgaceae</taxon>
        <taxon>Chryseolinea</taxon>
    </lineage>
</organism>
<proteinExistence type="inferred from homology"/>
<reference evidence="8 9" key="1">
    <citation type="submission" date="2016-11" db="EMBL/GenBank/DDBJ databases">
        <authorList>
            <person name="Jaros S."/>
            <person name="Januszkiewicz K."/>
            <person name="Wedrychowicz H."/>
        </authorList>
    </citation>
    <scope>NUCLEOTIDE SEQUENCE [LARGE SCALE GENOMIC DNA]</scope>
    <source>
        <strain evidence="8 9">DSM 24574</strain>
    </source>
</reference>
<gene>
    <name evidence="8" type="ORF">SAMN04488109_4285</name>
</gene>
<keyword evidence="4" id="KW-0472">Membrane</keyword>